<accession>A0ACC2WM32</accession>
<organism evidence="1 2">
    <name type="scientific">Naganishia adeliensis</name>
    <dbReference type="NCBI Taxonomy" id="92952"/>
    <lineage>
        <taxon>Eukaryota</taxon>
        <taxon>Fungi</taxon>
        <taxon>Dikarya</taxon>
        <taxon>Basidiomycota</taxon>
        <taxon>Agaricomycotina</taxon>
        <taxon>Tremellomycetes</taxon>
        <taxon>Filobasidiales</taxon>
        <taxon>Filobasidiaceae</taxon>
        <taxon>Naganishia</taxon>
    </lineage>
</organism>
<name>A0ACC2WM32_9TREE</name>
<keyword evidence="2" id="KW-1185">Reference proteome</keyword>
<dbReference type="EMBL" id="JASBWS010000015">
    <property type="protein sequence ID" value="KAJ9112491.1"/>
    <property type="molecule type" value="Genomic_DNA"/>
</dbReference>
<dbReference type="Proteomes" id="UP001230649">
    <property type="component" value="Unassembled WGS sequence"/>
</dbReference>
<proteinExistence type="predicted"/>
<gene>
    <name evidence="1" type="ORF">QFC20_002282</name>
</gene>
<evidence type="ECO:0000313" key="2">
    <source>
        <dbReference type="Proteomes" id="UP001230649"/>
    </source>
</evidence>
<comment type="caution">
    <text evidence="1">The sequence shown here is derived from an EMBL/GenBank/DDBJ whole genome shotgun (WGS) entry which is preliminary data.</text>
</comment>
<reference evidence="1" key="1">
    <citation type="submission" date="2023-04" db="EMBL/GenBank/DDBJ databases">
        <title>Draft Genome sequencing of Naganishia species isolated from polar environments using Oxford Nanopore Technology.</title>
        <authorList>
            <person name="Leo P."/>
            <person name="Venkateswaran K."/>
        </authorList>
    </citation>
    <scope>NUCLEOTIDE SEQUENCE</scope>
    <source>
        <strain evidence="1">MNA-CCFEE 5262</strain>
    </source>
</reference>
<evidence type="ECO:0000313" key="1">
    <source>
        <dbReference type="EMBL" id="KAJ9112491.1"/>
    </source>
</evidence>
<protein>
    <submittedName>
        <fullName evidence="1">Uncharacterized protein</fullName>
    </submittedName>
</protein>
<sequence length="953" mass="104237">MALRMDAIRVSKVDNVILDNAGKRYEGTLHLTAHHLIFTGDDIEEIWTPYPLINLVHRLPQTMQGVSPLQIRTRVFDNLVFGFRRDKDAEDVFCSVKELTVAPSIEQLYAFYYTPSPPLEPSALLSSSPESNAAANSGWNVYNPREEFARMGLGTRTKAWRFTDINKDYTYSPTYPSKLVVPSRISDAVLAYASKYRSKARIPALSYLHWANHASVTRCSQPLVGLKNARSAQDERLVDSIFQSHLSPDTGYGANLNEYGYGGGSSNFPPTLSSSPAGTPVPSGQSVYGATTTNLIVDARPTTNAMANVAKGAGTENMENYKGAKKAYLGIDNIHVMRDSLNRLVDAIRDAENSPSGMIDRYAVRRSNWLKHISALLDGTLIIVKNVHVNSSHVLIHCSDGWDRTTQLSALAQICLDPYYRTIEGFQVLVEKDWLSFGHKFLDRCGHLSSEKLFTSTSNNSVDDDDDGGPSGAERAAQAFIGAFQKQFTSSSHSKEISPVFHQFLDCVRQLQRQYPKRFEYNGTFLETLHYHLYSCQFGTFLTNTERQRRARGGMEEEGALLGPNAKAPVCERTIAIWDFLDQASQVEKFRDPEYDPSLDEPVAGKREYGDQAVLLPNAKDVKYWSELLKRSDEELNGSKATLEQQAQGLEVVGPFTSAQADPVVEADASRVASSVAQTIASQPDTATEVASTARKPPSREGTWDNYGDSSGSGTPRTASRPLAPAASNNANNVWTDRKNKGLSAGGSSWNWSQLSSGAFNALQGAARELQGAAREIKTLSSDAFNSINSANEVNGTSAGEMWARDDQAQARSSETARDALNNTGTSSTWGSTWRSSVPPQRTNAPIITDSNPWATSDVTPSSSTPSRNPGVTETRSVMSASVDTINDLKLPNISDSKTPELPLNEAWVDVPSYHPTPKLGEAKTLAPPSTSKAEVEVEEPKMSGSWDPLGAL</sequence>